<dbReference type="EMBL" id="JAMZMK010005820">
    <property type="protein sequence ID" value="KAI7751789.1"/>
    <property type="molecule type" value="Genomic_DNA"/>
</dbReference>
<organism evidence="5 6">
    <name type="scientific">Ambrosia artemisiifolia</name>
    <name type="common">Common ragweed</name>
    <dbReference type="NCBI Taxonomy" id="4212"/>
    <lineage>
        <taxon>Eukaryota</taxon>
        <taxon>Viridiplantae</taxon>
        <taxon>Streptophyta</taxon>
        <taxon>Embryophyta</taxon>
        <taxon>Tracheophyta</taxon>
        <taxon>Spermatophyta</taxon>
        <taxon>Magnoliopsida</taxon>
        <taxon>eudicotyledons</taxon>
        <taxon>Gunneridae</taxon>
        <taxon>Pentapetalae</taxon>
        <taxon>asterids</taxon>
        <taxon>campanulids</taxon>
        <taxon>Asterales</taxon>
        <taxon>Asteraceae</taxon>
        <taxon>Asteroideae</taxon>
        <taxon>Heliantheae alliance</taxon>
        <taxon>Heliantheae</taxon>
        <taxon>Ambrosia</taxon>
    </lineage>
</organism>
<keyword evidence="2" id="KW-0808">Transferase</keyword>
<dbReference type="SUPFAM" id="SSF56112">
    <property type="entry name" value="Protein kinase-like (PK-like)"/>
    <property type="match status" value="1"/>
</dbReference>
<keyword evidence="2" id="KW-0418">Kinase</keyword>
<accession>A0AAD5D324</accession>
<name>A0AAD5D324_AMBAR</name>
<dbReference type="PANTHER" id="PTHR47985:SF31">
    <property type="entry name" value="SERINE_THREONINE-PROTEIN KINASE PBL26-RELATED"/>
    <property type="match status" value="1"/>
</dbReference>
<feature type="region of interest" description="Disordered" evidence="4">
    <location>
        <begin position="1"/>
        <end position="73"/>
    </location>
</feature>
<gene>
    <name evidence="5" type="ORF">M8C21_012756</name>
</gene>
<feature type="compositionally biased region" description="Polar residues" evidence="4">
    <location>
        <begin position="64"/>
        <end position="73"/>
    </location>
</feature>
<keyword evidence="6" id="KW-1185">Reference proteome</keyword>
<evidence type="ECO:0000256" key="3">
    <source>
        <dbReference type="ARBA" id="ARBA00023136"/>
    </source>
</evidence>
<protein>
    <submittedName>
        <fullName evidence="5">Uncharacterized protein</fullName>
    </submittedName>
</protein>
<comment type="subcellular location">
    <subcellularLocation>
        <location evidence="1">Membrane</location>
    </subcellularLocation>
</comment>
<dbReference type="GO" id="GO:0004674">
    <property type="term" value="F:protein serine/threonine kinase activity"/>
    <property type="evidence" value="ECO:0007669"/>
    <property type="project" value="UniProtKB-KW"/>
</dbReference>
<dbReference type="PANTHER" id="PTHR47985">
    <property type="entry name" value="OS07G0668900 PROTEIN"/>
    <property type="match status" value="1"/>
</dbReference>
<evidence type="ECO:0000256" key="2">
    <source>
        <dbReference type="ARBA" id="ARBA00022527"/>
    </source>
</evidence>
<dbReference type="Proteomes" id="UP001206925">
    <property type="component" value="Unassembled WGS sequence"/>
</dbReference>
<feature type="compositionally biased region" description="Basic residues" evidence="4">
    <location>
        <begin position="11"/>
        <end position="24"/>
    </location>
</feature>
<dbReference type="Gene3D" id="3.30.200.20">
    <property type="entry name" value="Phosphorylase Kinase, domain 1"/>
    <property type="match status" value="1"/>
</dbReference>
<evidence type="ECO:0000256" key="4">
    <source>
        <dbReference type="SAM" id="MobiDB-lite"/>
    </source>
</evidence>
<sequence length="124" mass="13954">MSCFSFFPSKEKRRSRRHASRRAKSPIVHGSPPHEPPPAGNHQMVPAENKNHKAASPMKKSKDTSNNQAANHIAAQTFTFRELAAITKNFRQESLIGEGGFGRVYKGKLAKTGQVNRQRYIWLI</sequence>
<evidence type="ECO:0000313" key="6">
    <source>
        <dbReference type="Proteomes" id="UP001206925"/>
    </source>
</evidence>
<evidence type="ECO:0000256" key="1">
    <source>
        <dbReference type="ARBA" id="ARBA00004370"/>
    </source>
</evidence>
<dbReference type="GO" id="GO:0016020">
    <property type="term" value="C:membrane"/>
    <property type="evidence" value="ECO:0007669"/>
    <property type="project" value="UniProtKB-SubCell"/>
</dbReference>
<keyword evidence="2" id="KW-0723">Serine/threonine-protein kinase</keyword>
<comment type="caution">
    <text evidence="5">The sequence shown here is derived from an EMBL/GenBank/DDBJ whole genome shotgun (WGS) entry which is preliminary data.</text>
</comment>
<reference evidence="5" key="1">
    <citation type="submission" date="2022-06" db="EMBL/GenBank/DDBJ databases">
        <title>Uncovering the hologenomic basis of an extraordinary plant invasion.</title>
        <authorList>
            <person name="Bieker V.C."/>
            <person name="Martin M.D."/>
            <person name="Gilbert T."/>
            <person name="Hodgins K."/>
            <person name="Battlay P."/>
            <person name="Petersen B."/>
            <person name="Wilson J."/>
        </authorList>
    </citation>
    <scope>NUCLEOTIDE SEQUENCE</scope>
    <source>
        <strain evidence="5">AA19_3_7</strain>
        <tissue evidence="5">Leaf</tissue>
    </source>
</reference>
<evidence type="ECO:0000313" key="5">
    <source>
        <dbReference type="EMBL" id="KAI7751789.1"/>
    </source>
</evidence>
<dbReference type="InterPro" id="IPR011009">
    <property type="entry name" value="Kinase-like_dom_sf"/>
</dbReference>
<keyword evidence="3" id="KW-0472">Membrane</keyword>
<proteinExistence type="predicted"/>
<dbReference type="AlphaFoldDB" id="A0AAD5D324"/>